<dbReference type="InterPro" id="IPR050387">
    <property type="entry name" value="Hedgehog_Signaling"/>
</dbReference>
<dbReference type="GO" id="GO:0005886">
    <property type="term" value="C:plasma membrane"/>
    <property type="evidence" value="ECO:0007669"/>
    <property type="project" value="UniProtKB-SubCell"/>
</dbReference>
<dbReference type="Gene3D" id="3.30.1380.10">
    <property type="match status" value="1"/>
</dbReference>
<evidence type="ECO:0000256" key="10">
    <source>
        <dbReference type="ARBA" id="ARBA00022813"/>
    </source>
</evidence>
<feature type="signal peptide" evidence="19">
    <location>
        <begin position="1"/>
        <end position="41"/>
    </location>
</feature>
<keyword evidence="5" id="KW-0808">Transferase</keyword>
<evidence type="ECO:0000259" key="20">
    <source>
        <dbReference type="SMART" id="SM00305"/>
    </source>
</evidence>
<dbReference type="InterPro" id="IPR003587">
    <property type="entry name" value="Hint_dom_N"/>
</dbReference>
<dbReference type="AlphaFoldDB" id="A0A5S6Q8G4"/>
<keyword evidence="22" id="KW-1185">Reference proteome</keyword>
<comment type="function">
    <molecule>Protein hedgehog N-product</molecule>
    <text evidence="18">The dually lipidated hedgehog protein N-product is a morphogen which is essential for a variety of patterning events during development.</text>
</comment>
<keyword evidence="15" id="KW-0504">Morphogen</keyword>
<protein>
    <recommendedName>
        <fullName evidence="18">Hedgehog protein</fullName>
    </recommendedName>
</protein>
<comment type="subcellular location">
    <molecule>Protein hedgehog N-product</molecule>
    <subcellularLocation>
        <location evidence="18">Cell membrane</location>
        <topology evidence="18">Lipid-anchor</topology>
    </subcellularLocation>
</comment>
<comment type="catalytic activity">
    <reaction evidence="17">
        <text>glycyl-L-cysteinyl-[protein] + cholesterol + H(+) = [protein]-C-terminal glycyl cholesterol ester + N-terminal L-cysteinyl-[protein]</text>
        <dbReference type="Rhea" id="RHEA:59504"/>
        <dbReference type="Rhea" id="RHEA-COMP:12707"/>
        <dbReference type="Rhea" id="RHEA-COMP:15369"/>
        <dbReference type="Rhea" id="RHEA-COMP:15374"/>
        <dbReference type="ChEBI" id="CHEBI:15378"/>
        <dbReference type="ChEBI" id="CHEBI:16113"/>
        <dbReference type="ChEBI" id="CHEBI:65250"/>
        <dbReference type="ChEBI" id="CHEBI:143135"/>
        <dbReference type="ChEBI" id="CHEBI:143140"/>
    </reaction>
    <physiologicalReaction direction="left-to-right" evidence="17">
        <dbReference type="Rhea" id="RHEA:59505"/>
    </physiologicalReaction>
</comment>
<dbReference type="InterPro" id="IPR009045">
    <property type="entry name" value="Zn_M74/Hedgehog-like"/>
</dbReference>
<evidence type="ECO:0000256" key="11">
    <source>
        <dbReference type="ARBA" id="ARBA00022837"/>
    </source>
</evidence>
<evidence type="ECO:0000256" key="12">
    <source>
        <dbReference type="ARBA" id="ARBA00023136"/>
    </source>
</evidence>
<comment type="similarity">
    <text evidence="1 18">Belongs to the hedgehog family.</text>
</comment>
<dbReference type="InterPro" id="IPR001767">
    <property type="entry name" value="Hedgehog_Hint"/>
</dbReference>
<dbReference type="GO" id="GO:0008233">
    <property type="term" value="F:peptidase activity"/>
    <property type="evidence" value="ECO:0007669"/>
    <property type="project" value="UniProtKB-UniRule"/>
</dbReference>
<reference evidence="23" key="1">
    <citation type="submission" date="2019-12" db="UniProtKB">
        <authorList>
            <consortium name="WormBaseParasite"/>
        </authorList>
    </citation>
    <scope>IDENTIFICATION</scope>
</reference>
<evidence type="ECO:0000313" key="22">
    <source>
        <dbReference type="Proteomes" id="UP000046395"/>
    </source>
</evidence>
<keyword evidence="12 18" id="KW-0472">Membrane</keyword>
<feature type="chain" id="PRO_5024443862" description="Hedgehog protein" evidence="19">
    <location>
        <begin position="42"/>
        <end position="426"/>
    </location>
</feature>
<dbReference type="GO" id="GO:0007267">
    <property type="term" value="P:cell-cell signaling"/>
    <property type="evidence" value="ECO:0007669"/>
    <property type="project" value="InterPro"/>
</dbReference>
<evidence type="ECO:0000256" key="4">
    <source>
        <dbReference type="ARBA" id="ARBA00022670"/>
    </source>
</evidence>
<keyword evidence="8 18" id="KW-0732">Signal</keyword>
<keyword evidence="14" id="KW-0449">Lipoprotein</keyword>
<dbReference type="GO" id="GO:0005509">
    <property type="term" value="F:calcium ion binding"/>
    <property type="evidence" value="ECO:0007669"/>
    <property type="project" value="TreeGrafter"/>
</dbReference>
<dbReference type="InterPro" id="IPR006141">
    <property type="entry name" value="Intein_N"/>
</dbReference>
<dbReference type="PROSITE" id="PS50817">
    <property type="entry name" value="INTEIN_N_TER"/>
    <property type="match status" value="1"/>
</dbReference>
<dbReference type="GO" id="GO:0005789">
    <property type="term" value="C:endoplasmic reticulum membrane"/>
    <property type="evidence" value="ECO:0007669"/>
    <property type="project" value="UniProtKB-SubCell"/>
</dbReference>
<dbReference type="GO" id="GO:0001708">
    <property type="term" value="P:cell fate specification"/>
    <property type="evidence" value="ECO:0007669"/>
    <property type="project" value="TreeGrafter"/>
</dbReference>
<dbReference type="WBParaSite" id="TMUE_1000003247.1">
    <property type="protein sequence ID" value="TMUE_1000003247.1"/>
    <property type="gene ID" value="WBGene00289586"/>
</dbReference>
<evidence type="ECO:0000256" key="15">
    <source>
        <dbReference type="ARBA" id="ARBA00023301"/>
    </source>
</evidence>
<keyword evidence="13" id="KW-0564">Palmitate</keyword>
<dbReference type="GO" id="GO:0005615">
    <property type="term" value="C:extracellular space"/>
    <property type="evidence" value="ECO:0007669"/>
    <property type="project" value="TreeGrafter"/>
</dbReference>
<dbReference type="STRING" id="70415.A0A5S6Q8G4"/>
<comment type="function">
    <text evidence="16">The C-terminal part of the hedgehog protein precursor displays an autoproteolysis activity that results in the cleavage of the full-length protein into two parts (N-product and C-product). In addition, the C-terminal part displays a cholesterol transferase activity that results by the covalent attachment of a cholesterol moiety to the C-terminal of the newly generated N-product. Once cleaved, the C-product has no signaling activity and diffuses from the cell.</text>
</comment>
<accession>A0A5S6Q8G4</accession>
<dbReference type="SUPFAM" id="SSF55166">
    <property type="entry name" value="Hedgehog/DD-peptidase"/>
    <property type="match status" value="1"/>
</dbReference>
<organism evidence="22 23">
    <name type="scientific">Trichuris muris</name>
    <name type="common">Mouse whipworm</name>
    <dbReference type="NCBI Taxonomy" id="70415"/>
    <lineage>
        <taxon>Eukaryota</taxon>
        <taxon>Metazoa</taxon>
        <taxon>Ecdysozoa</taxon>
        <taxon>Nematoda</taxon>
        <taxon>Enoplea</taxon>
        <taxon>Dorylaimia</taxon>
        <taxon>Trichinellida</taxon>
        <taxon>Trichuridae</taxon>
        <taxon>Trichuris</taxon>
    </lineage>
</organism>
<comment type="subcellular location">
    <molecule>Sonic hedgehog protein</molecule>
    <subcellularLocation>
        <location evidence="18">Endoplasmic reticulum membrane</location>
    </subcellularLocation>
    <subcellularLocation>
        <location evidence="18">Golgi apparatus membrane</location>
    </subcellularLocation>
</comment>
<keyword evidence="4 18" id="KW-0645">Protease</keyword>
<evidence type="ECO:0000256" key="18">
    <source>
        <dbReference type="RuleBase" id="RU280812"/>
    </source>
</evidence>
<keyword evidence="11" id="KW-0106">Calcium</keyword>
<evidence type="ECO:0000256" key="13">
    <source>
        <dbReference type="ARBA" id="ARBA00023139"/>
    </source>
</evidence>
<evidence type="ECO:0000256" key="1">
    <source>
        <dbReference type="ARBA" id="ARBA00010649"/>
    </source>
</evidence>
<keyword evidence="18" id="KW-0256">Endoplasmic reticulum</keyword>
<dbReference type="PANTHER" id="PTHR11889">
    <property type="entry name" value="HEDGEHOG"/>
    <property type="match status" value="1"/>
</dbReference>
<comment type="function">
    <molecule>Protein hedgehog</molecule>
    <text evidence="18">The C-terminal part of the hedgehog protein precursor displays an autoproteolysis activity that results in the cleavage of the full-length protein into two parts (N-product and C-product). In addition, the C-terminal part displays a cholesterol transferase activity that results by the covalent attachment of a cholesterol moiety to the C-terminal of the newly generated N-product.</text>
</comment>
<dbReference type="Proteomes" id="UP000046395">
    <property type="component" value="Unassembled WGS sequence"/>
</dbReference>
<keyword evidence="6" id="KW-0709">Segmentation polarity protein</keyword>
<dbReference type="InterPro" id="IPR000320">
    <property type="entry name" value="Hedgehog_signalling_dom"/>
</dbReference>
<dbReference type="GO" id="GO:0016740">
    <property type="term" value="F:transferase activity"/>
    <property type="evidence" value="ECO:0007669"/>
    <property type="project" value="UniProtKB-KW"/>
</dbReference>
<dbReference type="SMART" id="SM00305">
    <property type="entry name" value="HintC"/>
    <property type="match status" value="1"/>
</dbReference>
<dbReference type="InterPro" id="IPR001657">
    <property type="entry name" value="Hedgehog"/>
</dbReference>
<dbReference type="InterPro" id="IPR003586">
    <property type="entry name" value="Hint_dom_C"/>
</dbReference>
<evidence type="ECO:0000313" key="23">
    <source>
        <dbReference type="WBParaSite" id="TMUE_1000003247.1"/>
    </source>
</evidence>
<evidence type="ECO:0000256" key="6">
    <source>
        <dbReference type="ARBA" id="ARBA00022716"/>
    </source>
</evidence>
<evidence type="ECO:0000256" key="16">
    <source>
        <dbReference type="ARBA" id="ARBA00045369"/>
    </source>
</evidence>
<keyword evidence="3 18" id="KW-1003">Cell membrane</keyword>
<dbReference type="GO" id="GO:0010468">
    <property type="term" value="P:regulation of gene expression"/>
    <property type="evidence" value="ECO:0007669"/>
    <property type="project" value="TreeGrafter"/>
</dbReference>
<dbReference type="GO" id="GO:0048731">
    <property type="term" value="P:system development"/>
    <property type="evidence" value="ECO:0007669"/>
    <property type="project" value="UniProtKB-ARBA"/>
</dbReference>
<dbReference type="PANTHER" id="PTHR11889:SF31">
    <property type="entry name" value="PROTEIN HEDGEHOG"/>
    <property type="match status" value="1"/>
</dbReference>
<evidence type="ECO:0000256" key="14">
    <source>
        <dbReference type="ARBA" id="ARBA00023288"/>
    </source>
</evidence>
<dbReference type="Pfam" id="PF01079">
    <property type="entry name" value="Hint"/>
    <property type="match status" value="1"/>
</dbReference>
<dbReference type="GO" id="GO:0016015">
    <property type="term" value="F:morphogen activity"/>
    <property type="evidence" value="ECO:0007669"/>
    <property type="project" value="UniProtKB-KW"/>
</dbReference>
<evidence type="ECO:0000256" key="8">
    <source>
        <dbReference type="ARBA" id="ARBA00022729"/>
    </source>
</evidence>
<evidence type="ECO:0000256" key="19">
    <source>
        <dbReference type="SAM" id="SignalP"/>
    </source>
</evidence>
<evidence type="ECO:0000256" key="3">
    <source>
        <dbReference type="ARBA" id="ARBA00022475"/>
    </source>
</evidence>
<proteinExistence type="inferred from homology"/>
<feature type="domain" description="Hint" evidence="20">
    <location>
        <begin position="322"/>
        <end position="367"/>
    </location>
</feature>
<dbReference type="GO" id="GO:0009653">
    <property type="term" value="P:anatomical structure morphogenesis"/>
    <property type="evidence" value="ECO:0007669"/>
    <property type="project" value="UniProtKB-KW"/>
</dbReference>
<keyword evidence="18" id="KW-0333">Golgi apparatus</keyword>
<dbReference type="GO" id="GO:0007367">
    <property type="term" value="P:segment polarity determination"/>
    <property type="evidence" value="ECO:0007669"/>
    <property type="project" value="UniProtKB-KW"/>
</dbReference>
<dbReference type="Gene3D" id="2.170.16.10">
    <property type="entry name" value="Hedgehog/Intein (Hint) domain"/>
    <property type="match status" value="1"/>
</dbReference>
<evidence type="ECO:0000256" key="5">
    <source>
        <dbReference type="ARBA" id="ARBA00022679"/>
    </source>
</evidence>
<evidence type="ECO:0000256" key="9">
    <source>
        <dbReference type="ARBA" id="ARBA00022801"/>
    </source>
</evidence>
<dbReference type="GO" id="GO:0007224">
    <property type="term" value="P:smoothened signaling pathway"/>
    <property type="evidence" value="ECO:0007669"/>
    <property type="project" value="TreeGrafter"/>
</dbReference>
<keyword evidence="2 18" id="KW-0217">Developmental protein</keyword>
<evidence type="ECO:0000256" key="2">
    <source>
        <dbReference type="ARBA" id="ARBA00022473"/>
    </source>
</evidence>
<evidence type="ECO:0000259" key="21">
    <source>
        <dbReference type="SMART" id="SM00306"/>
    </source>
</evidence>
<dbReference type="GO" id="GO:0000139">
    <property type="term" value="C:Golgi membrane"/>
    <property type="evidence" value="ECO:0007669"/>
    <property type="project" value="UniProtKB-SubCell"/>
</dbReference>
<dbReference type="InterPro" id="IPR036844">
    <property type="entry name" value="Hint_dom_sf"/>
</dbReference>
<name>A0A5S6Q8G4_TRIMR</name>
<dbReference type="GO" id="GO:0005113">
    <property type="term" value="F:patched binding"/>
    <property type="evidence" value="ECO:0007669"/>
    <property type="project" value="TreeGrafter"/>
</dbReference>
<dbReference type="GO" id="GO:0016539">
    <property type="term" value="P:intein-mediated protein splicing"/>
    <property type="evidence" value="ECO:0007669"/>
    <property type="project" value="InterPro"/>
</dbReference>
<sequence length="426" mass="47351">MLLATSSSSSSISSACKPSVSAATLATISLLAAVVVGPCEACHPSYNFGLRSTMARNYPMIYKERYPNVQETHPLASGPAELRIRRNDMRFKRLVNNTNRNIVFKDEEGTGADRLMTPRCRYKLNLLALLVSNVWPGVKLRVIDAWEERNRQVVGSLHYEGRAVDITTSDRDSKKIPRLARLAVQAGFDWVYFESRQHVHASVKSDNGQKRFRHLHCFPGDAWVTMGDGGRRRLSQVKPGDLIAVPDADGRLTVASVITFLHLSPNEFGSFLTVRLADGSNLAVSPDHLVYRAAEPTPMETVFASQIRIGDQMFVAGSNVSGTQLKPTSVIQVEEAREAMGYYAPLTTTGTIFINNVLVSNYAGISNHWLAHKAMGPLRLLFRIPVLADLLLKGPPSDGIHWYAEHLLSFADFMRWLGVWSPVDYR</sequence>
<dbReference type="Pfam" id="PF01085">
    <property type="entry name" value="HH_signal"/>
    <property type="match status" value="1"/>
</dbReference>
<dbReference type="CDD" id="cd00081">
    <property type="entry name" value="Hint"/>
    <property type="match status" value="1"/>
</dbReference>
<keyword evidence="7" id="KW-0479">Metal-binding</keyword>
<evidence type="ECO:0000256" key="17">
    <source>
        <dbReference type="ARBA" id="ARBA00048589"/>
    </source>
</evidence>
<dbReference type="SUPFAM" id="SSF51294">
    <property type="entry name" value="Hedgehog/intein (Hint) domain"/>
    <property type="match status" value="1"/>
</dbReference>
<dbReference type="PRINTS" id="PR00632">
    <property type="entry name" value="SONICHHOG"/>
</dbReference>
<keyword evidence="10 18" id="KW-0068">Autocatalytic cleavage</keyword>
<dbReference type="GO" id="GO:0016540">
    <property type="term" value="P:protein autoprocessing"/>
    <property type="evidence" value="ECO:0007669"/>
    <property type="project" value="InterPro"/>
</dbReference>
<evidence type="ECO:0000256" key="7">
    <source>
        <dbReference type="ARBA" id="ARBA00022723"/>
    </source>
</evidence>
<feature type="domain" description="Hint" evidence="21">
    <location>
        <begin position="215"/>
        <end position="317"/>
    </location>
</feature>
<keyword evidence="9 18" id="KW-0378">Hydrolase</keyword>
<dbReference type="SMART" id="SM00306">
    <property type="entry name" value="HintN"/>
    <property type="match status" value="1"/>
</dbReference>